<dbReference type="AlphaFoldDB" id="A0A8K0NYQ1"/>
<dbReference type="Proteomes" id="UP000792457">
    <property type="component" value="Unassembled WGS sequence"/>
</dbReference>
<accession>A0A8K0NYQ1</accession>
<evidence type="ECO:0000313" key="3">
    <source>
        <dbReference type="Proteomes" id="UP000792457"/>
    </source>
</evidence>
<name>A0A8K0NYQ1_LADFU</name>
<feature type="compositionally biased region" description="Polar residues" evidence="1">
    <location>
        <begin position="92"/>
        <end position="101"/>
    </location>
</feature>
<keyword evidence="3" id="KW-1185">Reference proteome</keyword>
<feature type="region of interest" description="Disordered" evidence="1">
    <location>
        <begin position="91"/>
        <end position="117"/>
    </location>
</feature>
<reference evidence="2" key="1">
    <citation type="submission" date="2013-04" db="EMBL/GenBank/DDBJ databases">
        <authorList>
            <person name="Qu J."/>
            <person name="Murali S.C."/>
            <person name="Bandaranaike D."/>
            <person name="Bellair M."/>
            <person name="Blankenburg K."/>
            <person name="Chao H."/>
            <person name="Dinh H."/>
            <person name="Doddapaneni H."/>
            <person name="Downs B."/>
            <person name="Dugan-Rocha S."/>
            <person name="Elkadiri S."/>
            <person name="Gnanaolivu R.D."/>
            <person name="Hernandez B."/>
            <person name="Javaid M."/>
            <person name="Jayaseelan J.C."/>
            <person name="Lee S."/>
            <person name="Li M."/>
            <person name="Ming W."/>
            <person name="Munidasa M."/>
            <person name="Muniz J."/>
            <person name="Nguyen L."/>
            <person name="Ongeri F."/>
            <person name="Osuji N."/>
            <person name="Pu L.-L."/>
            <person name="Puazo M."/>
            <person name="Qu C."/>
            <person name="Quiroz J."/>
            <person name="Raj R."/>
            <person name="Weissenberger G."/>
            <person name="Xin Y."/>
            <person name="Zou X."/>
            <person name="Han Y."/>
            <person name="Richards S."/>
            <person name="Worley K."/>
            <person name="Muzny D."/>
            <person name="Gibbs R."/>
        </authorList>
    </citation>
    <scope>NUCLEOTIDE SEQUENCE</scope>
    <source>
        <strain evidence="2">Sampled in the wild</strain>
    </source>
</reference>
<dbReference type="EMBL" id="KZ308426">
    <property type="protein sequence ID" value="KAG8229340.1"/>
    <property type="molecule type" value="Genomic_DNA"/>
</dbReference>
<feature type="compositionally biased region" description="Polar residues" evidence="1">
    <location>
        <begin position="108"/>
        <end position="117"/>
    </location>
</feature>
<reference evidence="2" key="2">
    <citation type="submission" date="2017-10" db="EMBL/GenBank/DDBJ databases">
        <title>Ladona fulva Genome sequencing and assembly.</title>
        <authorList>
            <person name="Murali S."/>
            <person name="Richards S."/>
            <person name="Bandaranaike D."/>
            <person name="Bellair M."/>
            <person name="Blankenburg K."/>
            <person name="Chao H."/>
            <person name="Dinh H."/>
            <person name="Doddapaneni H."/>
            <person name="Dugan-Rocha S."/>
            <person name="Elkadiri S."/>
            <person name="Gnanaolivu R."/>
            <person name="Hernandez B."/>
            <person name="Skinner E."/>
            <person name="Javaid M."/>
            <person name="Lee S."/>
            <person name="Li M."/>
            <person name="Ming W."/>
            <person name="Munidasa M."/>
            <person name="Muniz J."/>
            <person name="Nguyen L."/>
            <person name="Hughes D."/>
            <person name="Osuji N."/>
            <person name="Pu L.-L."/>
            <person name="Puazo M."/>
            <person name="Qu C."/>
            <person name="Quiroz J."/>
            <person name="Raj R."/>
            <person name="Weissenberger G."/>
            <person name="Xin Y."/>
            <person name="Zou X."/>
            <person name="Han Y."/>
            <person name="Worley K."/>
            <person name="Muzny D."/>
            <person name="Gibbs R."/>
        </authorList>
    </citation>
    <scope>NUCLEOTIDE SEQUENCE</scope>
    <source>
        <strain evidence="2">Sampled in the wild</strain>
    </source>
</reference>
<protein>
    <submittedName>
        <fullName evidence="2">Uncharacterized protein</fullName>
    </submittedName>
</protein>
<evidence type="ECO:0000256" key="1">
    <source>
        <dbReference type="SAM" id="MobiDB-lite"/>
    </source>
</evidence>
<proteinExistence type="predicted"/>
<evidence type="ECO:0000313" key="2">
    <source>
        <dbReference type="EMBL" id="KAG8229340.1"/>
    </source>
</evidence>
<sequence length="232" mass="25630">MAAIVSSSKITSSKLSGSTNSSSSMVKSFGDETWYYVYNQASSSPWFGSQLSHCSPKIQNKEPYVAILTWLHEAVRQKIPDLKSQIPKVVGASSQQRTRPQITHHPVSGQTRHLHPSTTSILSRSHPLRLLSLPPTQESSDWATLHKLGGHASCCDEGSKDMSTQVAVNPWEEIWKSVPEHSTWAACRTHLLKHSPILLNPQNFLPSLALLQYSELDSNLPSQQPNAADPMT</sequence>
<gene>
    <name evidence="2" type="ORF">J437_LFUL007148</name>
</gene>
<organism evidence="2 3">
    <name type="scientific">Ladona fulva</name>
    <name type="common">Scarce chaser dragonfly</name>
    <name type="synonym">Libellula fulva</name>
    <dbReference type="NCBI Taxonomy" id="123851"/>
    <lineage>
        <taxon>Eukaryota</taxon>
        <taxon>Metazoa</taxon>
        <taxon>Ecdysozoa</taxon>
        <taxon>Arthropoda</taxon>
        <taxon>Hexapoda</taxon>
        <taxon>Insecta</taxon>
        <taxon>Pterygota</taxon>
        <taxon>Palaeoptera</taxon>
        <taxon>Odonata</taxon>
        <taxon>Epiprocta</taxon>
        <taxon>Anisoptera</taxon>
        <taxon>Libelluloidea</taxon>
        <taxon>Libellulidae</taxon>
        <taxon>Ladona</taxon>
    </lineage>
</organism>
<comment type="caution">
    <text evidence="2">The sequence shown here is derived from an EMBL/GenBank/DDBJ whole genome shotgun (WGS) entry which is preliminary data.</text>
</comment>